<name>A0AAW2UVV8_9LAMI</name>
<reference evidence="3" key="2">
    <citation type="journal article" date="2024" name="Plant">
        <title>Genomic evolution and insights into agronomic trait innovations of Sesamum species.</title>
        <authorList>
            <person name="Miao H."/>
            <person name="Wang L."/>
            <person name="Qu L."/>
            <person name="Liu H."/>
            <person name="Sun Y."/>
            <person name="Le M."/>
            <person name="Wang Q."/>
            <person name="Wei S."/>
            <person name="Zheng Y."/>
            <person name="Lin W."/>
            <person name="Duan Y."/>
            <person name="Cao H."/>
            <person name="Xiong S."/>
            <person name="Wang X."/>
            <person name="Wei L."/>
            <person name="Li C."/>
            <person name="Ma Q."/>
            <person name="Ju M."/>
            <person name="Zhao R."/>
            <person name="Li G."/>
            <person name="Mu C."/>
            <person name="Tian Q."/>
            <person name="Mei H."/>
            <person name="Zhang T."/>
            <person name="Gao T."/>
            <person name="Zhang H."/>
        </authorList>
    </citation>
    <scope>NUCLEOTIDE SEQUENCE</scope>
    <source>
        <strain evidence="3">KEN1</strain>
    </source>
</reference>
<protein>
    <recommendedName>
        <fullName evidence="2">Tf2-1-like SH3-like domain-containing protein</fullName>
    </recommendedName>
</protein>
<reference evidence="3" key="1">
    <citation type="submission" date="2020-06" db="EMBL/GenBank/DDBJ databases">
        <authorList>
            <person name="Li T."/>
            <person name="Hu X."/>
            <person name="Zhang T."/>
            <person name="Song X."/>
            <person name="Zhang H."/>
            <person name="Dai N."/>
            <person name="Sheng W."/>
            <person name="Hou X."/>
            <person name="Wei L."/>
        </authorList>
    </citation>
    <scope>NUCLEOTIDE SEQUENCE</scope>
    <source>
        <strain evidence="3">KEN1</strain>
        <tissue evidence="3">Leaf</tissue>
    </source>
</reference>
<organism evidence="3">
    <name type="scientific">Sesamum latifolium</name>
    <dbReference type="NCBI Taxonomy" id="2727402"/>
    <lineage>
        <taxon>Eukaryota</taxon>
        <taxon>Viridiplantae</taxon>
        <taxon>Streptophyta</taxon>
        <taxon>Embryophyta</taxon>
        <taxon>Tracheophyta</taxon>
        <taxon>Spermatophyta</taxon>
        <taxon>Magnoliopsida</taxon>
        <taxon>eudicotyledons</taxon>
        <taxon>Gunneridae</taxon>
        <taxon>Pentapetalae</taxon>
        <taxon>asterids</taxon>
        <taxon>lamiids</taxon>
        <taxon>Lamiales</taxon>
        <taxon>Pedaliaceae</taxon>
        <taxon>Sesamum</taxon>
    </lineage>
</organism>
<dbReference type="Pfam" id="PF24626">
    <property type="entry name" value="SH3_Tf2-1"/>
    <property type="match status" value="1"/>
</dbReference>
<feature type="domain" description="Tf2-1-like SH3-like" evidence="2">
    <location>
        <begin position="16"/>
        <end position="72"/>
    </location>
</feature>
<dbReference type="PANTHER" id="PTHR35046:SF9">
    <property type="entry name" value="RNA-DIRECTED DNA POLYMERASE"/>
    <property type="match status" value="1"/>
</dbReference>
<comment type="caution">
    <text evidence="3">The sequence shown here is derived from an EMBL/GenBank/DDBJ whole genome shotgun (WGS) entry which is preliminary data.</text>
</comment>
<dbReference type="InterPro" id="IPR056924">
    <property type="entry name" value="SH3_Tf2-1"/>
</dbReference>
<feature type="region of interest" description="Disordered" evidence="1">
    <location>
        <begin position="80"/>
        <end position="102"/>
    </location>
</feature>
<dbReference type="PANTHER" id="PTHR35046">
    <property type="entry name" value="ZINC KNUCKLE (CCHC-TYPE) FAMILY PROTEIN"/>
    <property type="match status" value="1"/>
</dbReference>
<gene>
    <name evidence="3" type="ORF">Slati_3058900</name>
</gene>
<evidence type="ECO:0000313" key="3">
    <source>
        <dbReference type="EMBL" id="KAL0420360.1"/>
    </source>
</evidence>
<dbReference type="AlphaFoldDB" id="A0AAW2UVV8"/>
<evidence type="ECO:0000256" key="1">
    <source>
        <dbReference type="SAM" id="MobiDB-lite"/>
    </source>
</evidence>
<accession>A0AAW2UVV8</accession>
<sequence length="102" mass="11925">MNRANKVQKRVIFEPGNLVWLHPSKEWFPDKRKSKLMPRGDRPFQVFEKINDNAYKLDLLDEYGASATFNLSPFYDADNEESRTIPFQEGEDDENNKGIQTS</sequence>
<proteinExistence type="predicted"/>
<dbReference type="EMBL" id="JACGWN010000011">
    <property type="protein sequence ID" value="KAL0420360.1"/>
    <property type="molecule type" value="Genomic_DNA"/>
</dbReference>
<evidence type="ECO:0000259" key="2">
    <source>
        <dbReference type="Pfam" id="PF24626"/>
    </source>
</evidence>